<keyword evidence="3" id="KW-0560">Oxidoreductase</keyword>
<reference evidence="11" key="2">
    <citation type="submission" date="2023-01" db="EMBL/GenBank/DDBJ databases">
        <authorList>
            <person name="Petersen C."/>
        </authorList>
    </citation>
    <scope>NUCLEOTIDE SEQUENCE</scope>
    <source>
        <strain evidence="11">IBT 17514</strain>
    </source>
</reference>
<reference evidence="11" key="1">
    <citation type="journal article" date="2023" name="IMA Fungus">
        <title>Comparative genomic study of the Penicillium genus elucidates a diverse pangenome and 15 lateral gene transfer events.</title>
        <authorList>
            <person name="Petersen C."/>
            <person name="Sorensen T."/>
            <person name="Nielsen M.R."/>
            <person name="Sondergaard T.E."/>
            <person name="Sorensen J.L."/>
            <person name="Fitzpatrick D.A."/>
            <person name="Frisvad J.C."/>
            <person name="Nielsen K.L."/>
        </authorList>
    </citation>
    <scope>NUCLEOTIDE SEQUENCE</scope>
    <source>
        <strain evidence="11">IBT 17514</strain>
    </source>
</reference>
<feature type="non-terminal residue" evidence="11">
    <location>
        <position position="1"/>
    </location>
</feature>
<evidence type="ECO:0000313" key="12">
    <source>
        <dbReference type="Proteomes" id="UP001215712"/>
    </source>
</evidence>
<dbReference type="EMBL" id="JAQJAN010000011">
    <property type="protein sequence ID" value="KAJ5719197.1"/>
    <property type="molecule type" value="Genomic_DNA"/>
</dbReference>
<evidence type="ECO:0000259" key="10">
    <source>
        <dbReference type="Pfam" id="PF00248"/>
    </source>
</evidence>
<dbReference type="PIRSF" id="PIRSF000097">
    <property type="entry name" value="AKR"/>
    <property type="match status" value="1"/>
</dbReference>
<dbReference type="EC" id="1.1.1.307" evidence="2"/>
<dbReference type="AlphaFoldDB" id="A0AAD6HI16"/>
<dbReference type="InterPro" id="IPR023210">
    <property type="entry name" value="NADP_OxRdtase_dom"/>
</dbReference>
<comment type="function">
    <text evidence="4">Catalyzes the initial reaction in the xylose utilization pathway by reducing D-xylose into xylitol. Xylose is a major component of hemicelluloses such as xylan. Most fungi utilize D-xylose via three enzymatic reactions, xylose reductase (XR), xylitol dehydrogenase (XDH), and xylulokinase, to form xylulose 5-phosphate, which enters pentose phosphate pathway.</text>
</comment>
<comment type="similarity">
    <text evidence="1">Belongs to the aldo/keto reductase family.</text>
</comment>
<dbReference type="SUPFAM" id="SSF51430">
    <property type="entry name" value="NAD(P)-linked oxidoreductase"/>
    <property type="match status" value="1"/>
</dbReference>
<evidence type="ECO:0000256" key="8">
    <source>
        <dbReference type="PIRSR" id="PIRSR000097-2"/>
    </source>
</evidence>
<evidence type="ECO:0000256" key="6">
    <source>
        <dbReference type="ARBA" id="ARBA00049485"/>
    </source>
</evidence>
<keyword evidence="12" id="KW-1185">Reference proteome</keyword>
<name>A0AAD6HI16_9EURO</name>
<gene>
    <name evidence="11" type="ORF">N7493_007652</name>
</gene>
<dbReference type="Proteomes" id="UP001215712">
    <property type="component" value="Unassembled WGS sequence"/>
</dbReference>
<dbReference type="PANTHER" id="PTHR43827">
    <property type="entry name" value="2,5-DIKETO-D-GLUCONIC ACID REDUCTASE"/>
    <property type="match status" value="1"/>
</dbReference>
<dbReference type="FunFam" id="3.20.20.100:FF:000015">
    <property type="entry name" value="Oxidoreductase, aldo/keto reductase family"/>
    <property type="match status" value="1"/>
</dbReference>
<evidence type="ECO:0000256" key="5">
    <source>
        <dbReference type="ARBA" id="ARBA00047534"/>
    </source>
</evidence>
<protein>
    <recommendedName>
        <fullName evidence="2">D-xylose reductase [NAD(P)H]</fullName>
        <ecNumber evidence="2">1.1.1.307</ecNumber>
    </recommendedName>
</protein>
<dbReference type="InterPro" id="IPR018170">
    <property type="entry name" value="Aldo/ket_reductase_CS"/>
</dbReference>
<dbReference type="InterPro" id="IPR020471">
    <property type="entry name" value="AKR"/>
</dbReference>
<evidence type="ECO:0000256" key="2">
    <source>
        <dbReference type="ARBA" id="ARBA00012845"/>
    </source>
</evidence>
<dbReference type="PRINTS" id="PR00069">
    <property type="entry name" value="ALDKETRDTASE"/>
</dbReference>
<comment type="catalytic activity">
    <reaction evidence="5">
        <text>xylitol + NADP(+) = D-xylose + NADPH + H(+)</text>
        <dbReference type="Rhea" id="RHEA:27445"/>
        <dbReference type="ChEBI" id="CHEBI:15378"/>
        <dbReference type="ChEBI" id="CHEBI:17151"/>
        <dbReference type="ChEBI" id="CHEBI:53455"/>
        <dbReference type="ChEBI" id="CHEBI:57783"/>
        <dbReference type="ChEBI" id="CHEBI:58349"/>
        <dbReference type="EC" id="1.1.1.307"/>
    </reaction>
</comment>
<evidence type="ECO:0000256" key="4">
    <source>
        <dbReference type="ARBA" id="ARBA00025065"/>
    </source>
</evidence>
<dbReference type="InterPro" id="IPR036812">
    <property type="entry name" value="NAD(P)_OxRdtase_dom_sf"/>
</dbReference>
<evidence type="ECO:0000256" key="1">
    <source>
        <dbReference type="ARBA" id="ARBA00007905"/>
    </source>
</evidence>
<dbReference type="CDD" id="cd19071">
    <property type="entry name" value="AKR_AKR1-5-like"/>
    <property type="match status" value="1"/>
</dbReference>
<dbReference type="Pfam" id="PF00248">
    <property type="entry name" value="Aldo_ket_red"/>
    <property type="match status" value="1"/>
</dbReference>
<dbReference type="PROSITE" id="PS00062">
    <property type="entry name" value="ALDOKETO_REDUCTASE_2"/>
    <property type="match status" value="1"/>
</dbReference>
<feature type="binding site" evidence="8">
    <location>
        <position position="143"/>
    </location>
    <ligand>
        <name>substrate</name>
    </ligand>
</feature>
<proteinExistence type="inferred from homology"/>
<evidence type="ECO:0000256" key="3">
    <source>
        <dbReference type="ARBA" id="ARBA00023002"/>
    </source>
</evidence>
<dbReference type="Gene3D" id="3.20.20.100">
    <property type="entry name" value="NADP-dependent oxidoreductase domain"/>
    <property type="match status" value="1"/>
</dbReference>
<evidence type="ECO:0000256" key="9">
    <source>
        <dbReference type="PIRSR" id="PIRSR000097-3"/>
    </source>
</evidence>
<accession>A0AAD6HI16</accession>
<evidence type="ECO:0000313" key="11">
    <source>
        <dbReference type="EMBL" id="KAJ5719197.1"/>
    </source>
</evidence>
<feature type="active site" description="Proton donor" evidence="7">
    <location>
        <position position="87"/>
    </location>
</feature>
<evidence type="ECO:0000256" key="7">
    <source>
        <dbReference type="PIRSR" id="PIRSR000097-1"/>
    </source>
</evidence>
<comment type="caution">
    <text evidence="11">The sequence shown here is derived from an EMBL/GenBank/DDBJ whole genome shotgun (WGS) entry which is preliminary data.</text>
</comment>
<feature type="domain" description="NADP-dependent oxidoreductase" evidence="10">
    <location>
        <begin position="63"/>
        <end position="304"/>
    </location>
</feature>
<feature type="site" description="Lowers pKa of active site Tyr" evidence="9">
    <location>
        <position position="112"/>
    </location>
</feature>
<comment type="catalytic activity">
    <reaction evidence="6">
        <text>xylitol + NAD(+) = D-xylose + NADH + H(+)</text>
        <dbReference type="Rhea" id="RHEA:27441"/>
        <dbReference type="ChEBI" id="CHEBI:15378"/>
        <dbReference type="ChEBI" id="CHEBI:17151"/>
        <dbReference type="ChEBI" id="CHEBI:53455"/>
        <dbReference type="ChEBI" id="CHEBI:57540"/>
        <dbReference type="ChEBI" id="CHEBI:57945"/>
        <dbReference type="EC" id="1.1.1.307"/>
    </reaction>
</comment>
<sequence>RLRPFILRLLGNSSMLKMSSKIHPTIKLASGYEIPRLGFGVCYLSKLERSLSSINTDIDNRPADETERCCLEAFKAGYRHIDSASKYYNEAGCGNAIRASGIPRDQIFFTSKVGDITYDQVKAQVTKSLAESKLDYLDLMLLHHPRGGSENRKGGWRALVEAVEEGKVRSIGVSNYSVHHLDELEQHIIELETERGGKGRGGIVSVNQIELHPWLAHKEIVEWCEKRDIVVEAFCPIVRGTRFEEASVKKLADKYSKTPAQILLRWSIDKGHVPLVKSVTSSRIASNADVFDFALTAEEVRELETDEYSPVSWNPTTLKLEE</sequence>
<dbReference type="PROSITE" id="PS00063">
    <property type="entry name" value="ALDOKETO_REDUCTASE_3"/>
    <property type="match status" value="1"/>
</dbReference>
<dbReference type="GO" id="GO:0016491">
    <property type="term" value="F:oxidoreductase activity"/>
    <property type="evidence" value="ECO:0007669"/>
    <property type="project" value="UniProtKB-KW"/>
</dbReference>
<dbReference type="PANTHER" id="PTHR43827:SF13">
    <property type="entry name" value="ALDO_KETO REDUCTASE FAMILY PROTEIN"/>
    <property type="match status" value="1"/>
</dbReference>
<dbReference type="PROSITE" id="PS00798">
    <property type="entry name" value="ALDOKETO_REDUCTASE_1"/>
    <property type="match status" value="1"/>
</dbReference>
<organism evidence="11 12">
    <name type="scientific">Penicillium malachiteum</name>
    <dbReference type="NCBI Taxonomy" id="1324776"/>
    <lineage>
        <taxon>Eukaryota</taxon>
        <taxon>Fungi</taxon>
        <taxon>Dikarya</taxon>
        <taxon>Ascomycota</taxon>
        <taxon>Pezizomycotina</taxon>
        <taxon>Eurotiomycetes</taxon>
        <taxon>Eurotiomycetidae</taxon>
        <taxon>Eurotiales</taxon>
        <taxon>Aspergillaceae</taxon>
        <taxon>Penicillium</taxon>
    </lineage>
</organism>